<feature type="region of interest" description="Disordered" evidence="1">
    <location>
        <begin position="73"/>
        <end position="160"/>
    </location>
</feature>
<feature type="compositionally biased region" description="Basic and acidic residues" evidence="1">
    <location>
        <begin position="73"/>
        <end position="85"/>
    </location>
</feature>
<dbReference type="AlphaFoldDB" id="A0A9P0HB19"/>
<protein>
    <submittedName>
        <fullName evidence="2">Uncharacterized protein</fullName>
    </submittedName>
</protein>
<dbReference type="OrthoDB" id="539995at2759"/>
<gene>
    <name evidence="2" type="ORF">NEZAVI_LOCUS8142</name>
</gene>
<reference evidence="2" key="1">
    <citation type="submission" date="2022-01" db="EMBL/GenBank/DDBJ databases">
        <authorList>
            <person name="King R."/>
        </authorList>
    </citation>
    <scope>NUCLEOTIDE SEQUENCE</scope>
</reference>
<name>A0A9P0HB19_NEZVI</name>
<keyword evidence="3" id="KW-1185">Reference proteome</keyword>
<dbReference type="Proteomes" id="UP001152798">
    <property type="component" value="Chromosome 4"/>
</dbReference>
<organism evidence="2 3">
    <name type="scientific">Nezara viridula</name>
    <name type="common">Southern green stink bug</name>
    <name type="synonym">Cimex viridulus</name>
    <dbReference type="NCBI Taxonomy" id="85310"/>
    <lineage>
        <taxon>Eukaryota</taxon>
        <taxon>Metazoa</taxon>
        <taxon>Ecdysozoa</taxon>
        <taxon>Arthropoda</taxon>
        <taxon>Hexapoda</taxon>
        <taxon>Insecta</taxon>
        <taxon>Pterygota</taxon>
        <taxon>Neoptera</taxon>
        <taxon>Paraneoptera</taxon>
        <taxon>Hemiptera</taxon>
        <taxon>Heteroptera</taxon>
        <taxon>Panheteroptera</taxon>
        <taxon>Pentatomomorpha</taxon>
        <taxon>Pentatomoidea</taxon>
        <taxon>Pentatomidae</taxon>
        <taxon>Pentatominae</taxon>
        <taxon>Nezara</taxon>
    </lineage>
</organism>
<dbReference type="EMBL" id="OV725080">
    <property type="protein sequence ID" value="CAH1398511.1"/>
    <property type="molecule type" value="Genomic_DNA"/>
</dbReference>
<feature type="compositionally biased region" description="Basic and acidic residues" evidence="1">
    <location>
        <begin position="151"/>
        <end position="160"/>
    </location>
</feature>
<accession>A0A9P0HB19</accession>
<evidence type="ECO:0000256" key="1">
    <source>
        <dbReference type="SAM" id="MobiDB-lite"/>
    </source>
</evidence>
<sequence>MEKNTLYSERSWPAEVYATSWGTVRTTRGPLQPRASTPRALPPVRISLPLRLVVVLQLCGREGVDPQLLVNSEKEVASWKPEEKVPLLQTRPLNPTGKEYDGDGRGGAPGGATAGHDGPGSRTPPVPGVGCQADHPAAQGGGTGRPPLRAAEGDGSHCTP</sequence>
<proteinExistence type="predicted"/>
<evidence type="ECO:0000313" key="2">
    <source>
        <dbReference type="EMBL" id="CAH1398511.1"/>
    </source>
</evidence>
<evidence type="ECO:0000313" key="3">
    <source>
        <dbReference type="Proteomes" id="UP001152798"/>
    </source>
</evidence>